<evidence type="ECO:0000256" key="1">
    <source>
        <dbReference type="SAM" id="MobiDB-lite"/>
    </source>
</evidence>
<evidence type="ECO:0008006" key="5">
    <source>
        <dbReference type="Google" id="ProtNLM"/>
    </source>
</evidence>
<keyword evidence="2" id="KW-0732">Signal</keyword>
<evidence type="ECO:0000256" key="2">
    <source>
        <dbReference type="SAM" id="SignalP"/>
    </source>
</evidence>
<accession>A0A1B1AM55</accession>
<dbReference type="RefSeq" id="WP_066773948.1">
    <property type="nucleotide sequence ID" value="NZ_CP013244.1"/>
</dbReference>
<keyword evidence="4" id="KW-1185">Reference proteome</keyword>
<feature type="signal peptide" evidence="2">
    <location>
        <begin position="1"/>
        <end position="19"/>
    </location>
</feature>
<name>A0A1B1AM55_9PROT</name>
<dbReference type="OrthoDB" id="8481896at2"/>
<feature type="region of interest" description="Disordered" evidence="1">
    <location>
        <begin position="22"/>
        <end position="45"/>
    </location>
</feature>
<dbReference type="STRING" id="1759059.ATE48_17870"/>
<organism evidence="3 4">
    <name type="scientific">Candidatus Viadribacter manganicus</name>
    <dbReference type="NCBI Taxonomy" id="1759059"/>
    <lineage>
        <taxon>Bacteria</taxon>
        <taxon>Pseudomonadati</taxon>
        <taxon>Pseudomonadota</taxon>
        <taxon>Alphaproteobacteria</taxon>
        <taxon>Hyphomonadales</taxon>
        <taxon>Hyphomonadaceae</taxon>
        <taxon>Candidatus Viadribacter</taxon>
    </lineage>
</organism>
<reference evidence="3 4" key="1">
    <citation type="submission" date="2015-11" db="EMBL/GenBank/DDBJ databases">
        <title>Whole-Genome Sequence of Candidatus Oderbacter manganicum from the National Park Lower Oder Valley, Germany.</title>
        <authorList>
            <person name="Braun B."/>
            <person name="Liere K."/>
            <person name="Szewzyk U."/>
        </authorList>
    </citation>
    <scope>NUCLEOTIDE SEQUENCE [LARGE SCALE GENOMIC DNA]</scope>
    <source>
        <strain evidence="3 4">OTSz_A_272</strain>
    </source>
</reference>
<dbReference type="InParanoid" id="A0A1B1AM55"/>
<proteinExistence type="predicted"/>
<evidence type="ECO:0000313" key="4">
    <source>
        <dbReference type="Proteomes" id="UP000092498"/>
    </source>
</evidence>
<sequence>MRRLLLGVALLALASCASAGGSNPVPPPYGPGDAGPGNTPPPIPLDGPIMYNCSNGQQIVVDIEGTSARVQIIGGTSMVLPNAGDGYYSNGRYGFRGGGASGQWEVGRAAPASCTGS</sequence>
<dbReference type="KEGG" id="cbot:ATE48_17870"/>
<dbReference type="PROSITE" id="PS51257">
    <property type="entry name" value="PROKAR_LIPOPROTEIN"/>
    <property type="match status" value="1"/>
</dbReference>
<protein>
    <recommendedName>
        <fullName evidence="5">C-type lysozyme inhibitor domain-containing protein</fullName>
    </recommendedName>
</protein>
<gene>
    <name evidence="3" type="ORF">ATE48_17870</name>
</gene>
<dbReference type="Proteomes" id="UP000092498">
    <property type="component" value="Chromosome"/>
</dbReference>
<evidence type="ECO:0000313" key="3">
    <source>
        <dbReference type="EMBL" id="ANP47633.1"/>
    </source>
</evidence>
<feature type="chain" id="PRO_5008519014" description="C-type lysozyme inhibitor domain-containing protein" evidence="2">
    <location>
        <begin position="20"/>
        <end position="117"/>
    </location>
</feature>
<dbReference type="AlphaFoldDB" id="A0A1B1AM55"/>
<dbReference type="EMBL" id="CP013244">
    <property type="protein sequence ID" value="ANP47633.1"/>
    <property type="molecule type" value="Genomic_DNA"/>
</dbReference>